<dbReference type="NCBIfam" id="NF008701">
    <property type="entry name" value="PRK11713.5-5"/>
    <property type="match status" value="1"/>
</dbReference>
<keyword evidence="5 12" id="KW-0963">Cytoplasm</keyword>
<evidence type="ECO:0000256" key="11">
    <source>
        <dbReference type="ARBA" id="ARBA00047944"/>
    </source>
</evidence>
<feature type="domain" description="Ribosomal RNA small subunit methyltransferase E methyltransferase" evidence="13">
    <location>
        <begin position="63"/>
        <end position="222"/>
    </location>
</feature>
<dbReference type="InterPro" id="IPR029028">
    <property type="entry name" value="Alpha/beta_knot_MTases"/>
</dbReference>
<dbReference type="Pfam" id="PF04452">
    <property type="entry name" value="Methyltrans_RNA"/>
    <property type="match status" value="1"/>
</dbReference>
<evidence type="ECO:0000256" key="1">
    <source>
        <dbReference type="ARBA" id="ARBA00004496"/>
    </source>
</evidence>
<dbReference type="PIRSF" id="PIRSF015601">
    <property type="entry name" value="MTase_slr0722"/>
    <property type="match status" value="1"/>
</dbReference>
<evidence type="ECO:0000313" key="14">
    <source>
        <dbReference type="EMBL" id="VEU74310.1"/>
    </source>
</evidence>
<keyword evidence="6 12" id="KW-0698">rRNA processing</keyword>
<keyword evidence="8 12" id="KW-0808">Transferase</keyword>
<accession>A0A449B133</accession>
<evidence type="ECO:0000256" key="10">
    <source>
        <dbReference type="ARBA" id="ARBA00025699"/>
    </source>
</evidence>
<dbReference type="InterPro" id="IPR046886">
    <property type="entry name" value="RsmE_MTase_dom"/>
</dbReference>
<dbReference type="SUPFAM" id="SSF75217">
    <property type="entry name" value="alpha/beta knot"/>
    <property type="match status" value="1"/>
</dbReference>
<reference evidence="14 15" key="1">
    <citation type="submission" date="2019-01" db="EMBL/GenBank/DDBJ databases">
        <authorList>
            <consortium name="Pathogen Informatics"/>
        </authorList>
    </citation>
    <scope>NUCLEOTIDE SEQUENCE [LARGE SCALE GENOMIC DNA]</scope>
    <source>
        <strain evidence="14 15">NCTC10181</strain>
    </source>
</reference>
<dbReference type="NCBIfam" id="TIGR00046">
    <property type="entry name" value="RsmE family RNA methyltransferase"/>
    <property type="match status" value="1"/>
</dbReference>
<dbReference type="PANTHER" id="PTHR30027">
    <property type="entry name" value="RIBOSOMAL RNA SMALL SUBUNIT METHYLTRANSFERASE E"/>
    <property type="match status" value="1"/>
</dbReference>
<evidence type="ECO:0000313" key="15">
    <source>
        <dbReference type="Proteomes" id="UP000290985"/>
    </source>
</evidence>
<evidence type="ECO:0000259" key="13">
    <source>
        <dbReference type="Pfam" id="PF04452"/>
    </source>
</evidence>
<proteinExistence type="inferred from homology"/>
<name>A0A449B133_9BACT</name>
<keyword evidence="7 12" id="KW-0489">Methyltransferase</keyword>
<keyword evidence="15" id="KW-1185">Reference proteome</keyword>
<evidence type="ECO:0000256" key="7">
    <source>
        <dbReference type="ARBA" id="ARBA00022603"/>
    </source>
</evidence>
<dbReference type="Proteomes" id="UP000290985">
    <property type="component" value="Chromosome"/>
</dbReference>
<comment type="catalytic activity">
    <reaction evidence="11 12">
        <text>uridine(1498) in 16S rRNA + S-adenosyl-L-methionine = N(3)-methyluridine(1498) in 16S rRNA + S-adenosyl-L-homocysteine + H(+)</text>
        <dbReference type="Rhea" id="RHEA:42920"/>
        <dbReference type="Rhea" id="RHEA-COMP:10283"/>
        <dbReference type="Rhea" id="RHEA-COMP:10284"/>
        <dbReference type="ChEBI" id="CHEBI:15378"/>
        <dbReference type="ChEBI" id="CHEBI:57856"/>
        <dbReference type="ChEBI" id="CHEBI:59789"/>
        <dbReference type="ChEBI" id="CHEBI:65315"/>
        <dbReference type="ChEBI" id="CHEBI:74502"/>
        <dbReference type="EC" id="2.1.1.193"/>
    </reaction>
</comment>
<evidence type="ECO:0000256" key="2">
    <source>
        <dbReference type="ARBA" id="ARBA00005528"/>
    </source>
</evidence>
<comment type="similarity">
    <text evidence="2 12">Belongs to the RNA methyltransferase RsmE family.</text>
</comment>
<keyword evidence="9 12" id="KW-0949">S-adenosyl-L-methionine</keyword>
<dbReference type="GO" id="GO:0070042">
    <property type="term" value="F:rRNA (uridine-N3-)-methyltransferase activity"/>
    <property type="evidence" value="ECO:0007669"/>
    <property type="project" value="TreeGrafter"/>
</dbReference>
<dbReference type="GO" id="GO:0070475">
    <property type="term" value="P:rRNA base methylation"/>
    <property type="evidence" value="ECO:0007669"/>
    <property type="project" value="TreeGrafter"/>
</dbReference>
<protein>
    <recommendedName>
        <fullName evidence="4 12">Ribosomal RNA small subunit methyltransferase E</fullName>
        <ecNumber evidence="3 12">2.1.1.193</ecNumber>
    </recommendedName>
</protein>
<evidence type="ECO:0000256" key="5">
    <source>
        <dbReference type="ARBA" id="ARBA00022490"/>
    </source>
</evidence>
<comment type="subcellular location">
    <subcellularLocation>
        <location evidence="1 12">Cytoplasm</location>
    </subcellularLocation>
</comment>
<evidence type="ECO:0000256" key="8">
    <source>
        <dbReference type="ARBA" id="ARBA00022679"/>
    </source>
</evidence>
<comment type="function">
    <text evidence="10 12">Specifically methylates the N3 position of the uracil ring of uridine 1498 (m3U1498) in 16S rRNA. Acts on the fully assembled 30S ribosomal subunit.</text>
</comment>
<dbReference type="AlphaFoldDB" id="A0A449B133"/>
<evidence type="ECO:0000256" key="12">
    <source>
        <dbReference type="PIRNR" id="PIRNR015601"/>
    </source>
</evidence>
<dbReference type="EMBL" id="LR215036">
    <property type="protein sequence ID" value="VEU74310.1"/>
    <property type="molecule type" value="Genomic_DNA"/>
</dbReference>
<dbReference type="Gene3D" id="3.40.1280.10">
    <property type="match status" value="1"/>
</dbReference>
<dbReference type="InterPro" id="IPR029026">
    <property type="entry name" value="tRNA_m1G_MTases_N"/>
</dbReference>
<dbReference type="RefSeq" id="WP_129725153.1">
    <property type="nucleotide sequence ID" value="NZ_LR215036.1"/>
</dbReference>
<dbReference type="OrthoDB" id="9815641at2"/>
<dbReference type="KEGG" id="mcit:NCTC10181_00145"/>
<dbReference type="GO" id="GO:0005737">
    <property type="term" value="C:cytoplasm"/>
    <property type="evidence" value="ECO:0007669"/>
    <property type="project" value="UniProtKB-SubCell"/>
</dbReference>
<dbReference type="CDD" id="cd18084">
    <property type="entry name" value="RsmE-like"/>
    <property type="match status" value="1"/>
</dbReference>
<dbReference type="InterPro" id="IPR006700">
    <property type="entry name" value="RsmE"/>
</dbReference>
<dbReference type="EC" id="2.1.1.193" evidence="3 12"/>
<organism evidence="14 15">
    <name type="scientific">Mycoplasmopsis citelli</name>
    <dbReference type="NCBI Taxonomy" id="171281"/>
    <lineage>
        <taxon>Bacteria</taxon>
        <taxon>Bacillati</taxon>
        <taxon>Mycoplasmatota</taxon>
        <taxon>Mycoplasmoidales</taxon>
        <taxon>Metamycoplasmataceae</taxon>
        <taxon>Mycoplasmopsis</taxon>
    </lineage>
</organism>
<gene>
    <name evidence="14" type="primary">rsmE</name>
    <name evidence="14" type="ORF">NCTC10181_00145</name>
</gene>
<sequence>MNRFFVNQKINNTFILPKETLKHLQVIRGQNKQFICVYDQEFYLCILENNVAKILQKIEENHELPFEVVLAISVIKLERFEWILQKATELGVSKIIPVHSTYCDGDLIKYKFNKKIQRFESIIQNAAEQSFRNKIPILEKIHTFEEALQYPIESKYLAHEKINLSKTLANQINDACMFFVGPEGGFSNQEIIQAQAQNVEIISLGSRIMRAETAAIYLLSQVKMY</sequence>
<evidence type="ECO:0000256" key="4">
    <source>
        <dbReference type="ARBA" id="ARBA00013673"/>
    </source>
</evidence>
<evidence type="ECO:0000256" key="9">
    <source>
        <dbReference type="ARBA" id="ARBA00022691"/>
    </source>
</evidence>
<evidence type="ECO:0000256" key="3">
    <source>
        <dbReference type="ARBA" id="ARBA00012328"/>
    </source>
</evidence>
<evidence type="ECO:0000256" key="6">
    <source>
        <dbReference type="ARBA" id="ARBA00022552"/>
    </source>
</evidence>
<dbReference type="PANTHER" id="PTHR30027:SF3">
    <property type="entry name" value="16S RRNA (URACIL(1498)-N(3))-METHYLTRANSFERASE"/>
    <property type="match status" value="1"/>
</dbReference>